<proteinExistence type="predicted"/>
<dbReference type="EMBL" id="KE344064">
    <property type="protein sequence ID" value="EXB52312.1"/>
    <property type="molecule type" value="Genomic_DNA"/>
</dbReference>
<organism evidence="2 3">
    <name type="scientific">Morus notabilis</name>
    <dbReference type="NCBI Taxonomy" id="981085"/>
    <lineage>
        <taxon>Eukaryota</taxon>
        <taxon>Viridiplantae</taxon>
        <taxon>Streptophyta</taxon>
        <taxon>Embryophyta</taxon>
        <taxon>Tracheophyta</taxon>
        <taxon>Spermatophyta</taxon>
        <taxon>Magnoliopsida</taxon>
        <taxon>eudicotyledons</taxon>
        <taxon>Gunneridae</taxon>
        <taxon>Pentapetalae</taxon>
        <taxon>rosids</taxon>
        <taxon>fabids</taxon>
        <taxon>Rosales</taxon>
        <taxon>Moraceae</taxon>
        <taxon>Moreae</taxon>
        <taxon>Morus</taxon>
    </lineage>
</organism>
<dbReference type="GO" id="GO:0005634">
    <property type="term" value="C:nucleus"/>
    <property type="evidence" value="ECO:0007669"/>
    <property type="project" value="TreeGrafter"/>
</dbReference>
<name>W9RDZ2_9ROSA</name>
<dbReference type="PANTHER" id="PTHR15863">
    <property type="entry name" value="MRN COMPLEX-INTERACTING PROTEIN"/>
    <property type="match status" value="1"/>
</dbReference>
<accession>W9RDZ2</accession>
<feature type="region of interest" description="Disordered" evidence="1">
    <location>
        <begin position="17"/>
        <end position="50"/>
    </location>
</feature>
<dbReference type="Proteomes" id="UP000030645">
    <property type="component" value="Unassembled WGS sequence"/>
</dbReference>
<gene>
    <name evidence="2" type="ORF">L484_002099</name>
</gene>
<dbReference type="InterPro" id="IPR032739">
    <property type="entry name" value="MRNIP"/>
</dbReference>
<dbReference type="STRING" id="981085.W9RDZ2"/>
<sequence length="123" mass="14131">MAQDLRLFVQSFNMSRQFQNHSSSSYDPPLEDDPPLQHLSPSDCKRPRTDWTEFLDPDHEICEDIEQGGVEPAECGFEPEIVTELPEGLYQKAKLNRSADGDELYKPVFSKRNSNKRVLFQGN</sequence>
<dbReference type="AlphaFoldDB" id="W9RDZ2"/>
<reference evidence="3" key="1">
    <citation type="submission" date="2013-01" db="EMBL/GenBank/DDBJ databases">
        <title>Draft Genome Sequence of a Mulberry Tree, Morus notabilis C.K. Schneid.</title>
        <authorList>
            <person name="He N."/>
            <person name="Zhao S."/>
        </authorList>
    </citation>
    <scope>NUCLEOTIDE SEQUENCE</scope>
</reference>
<dbReference type="PANTHER" id="PTHR15863:SF2">
    <property type="entry name" value="MRN COMPLEX-INTERACTING PROTEIN"/>
    <property type="match status" value="1"/>
</dbReference>
<dbReference type="GO" id="GO:0003682">
    <property type="term" value="F:chromatin binding"/>
    <property type="evidence" value="ECO:0007669"/>
    <property type="project" value="TreeGrafter"/>
</dbReference>
<protein>
    <submittedName>
        <fullName evidence="2">Uncharacterized protein</fullName>
    </submittedName>
</protein>
<keyword evidence="3" id="KW-1185">Reference proteome</keyword>
<evidence type="ECO:0000313" key="3">
    <source>
        <dbReference type="Proteomes" id="UP000030645"/>
    </source>
</evidence>
<evidence type="ECO:0000256" key="1">
    <source>
        <dbReference type="SAM" id="MobiDB-lite"/>
    </source>
</evidence>
<feature type="compositionally biased region" description="Polar residues" evidence="1">
    <location>
        <begin position="17"/>
        <end position="26"/>
    </location>
</feature>
<evidence type="ECO:0000313" key="2">
    <source>
        <dbReference type="EMBL" id="EXB52312.1"/>
    </source>
</evidence>
<dbReference type="GO" id="GO:0007095">
    <property type="term" value="P:mitotic G2 DNA damage checkpoint signaling"/>
    <property type="evidence" value="ECO:0007669"/>
    <property type="project" value="TreeGrafter"/>
</dbReference>